<dbReference type="EMBL" id="PIXR01000727">
    <property type="protein sequence ID" value="TBU05029.1"/>
    <property type="molecule type" value="Genomic_DNA"/>
</dbReference>
<dbReference type="Proteomes" id="UP000291404">
    <property type="component" value="Unassembled WGS sequence"/>
</dbReference>
<comment type="caution">
    <text evidence="2">The sequence shown here is derived from an EMBL/GenBank/DDBJ whole genome shotgun (WGS) entry which is preliminary data.</text>
</comment>
<dbReference type="AlphaFoldDB" id="A0A4Q9L0I6"/>
<evidence type="ECO:0000256" key="1">
    <source>
        <dbReference type="SAM" id="Phobius"/>
    </source>
</evidence>
<feature type="transmembrane region" description="Helical" evidence="1">
    <location>
        <begin position="68"/>
        <end position="87"/>
    </location>
</feature>
<dbReference type="Gene3D" id="1.20.5.110">
    <property type="match status" value="1"/>
</dbReference>
<evidence type="ECO:0000313" key="2">
    <source>
        <dbReference type="EMBL" id="TBU00834.1"/>
    </source>
</evidence>
<evidence type="ECO:0008006" key="6">
    <source>
        <dbReference type="Google" id="ProtNLM"/>
    </source>
</evidence>
<keyword evidence="1" id="KW-0812">Transmembrane</keyword>
<gene>
    <name evidence="2" type="ORF">CWI36_1518p0010</name>
    <name evidence="3" type="ORF">CWI39_0727p0020</name>
</gene>
<sequence>MLKNTEEEKILKDATFSLKKNVEDIQKKVNSQNLLLETIATQISENNNFVSRGKAKFSKAVEIMKNDYRNSVILFLFLLVIVLIFYLI</sequence>
<evidence type="ECO:0000313" key="5">
    <source>
        <dbReference type="Proteomes" id="UP000293045"/>
    </source>
</evidence>
<keyword evidence="4" id="KW-1185">Reference proteome</keyword>
<name>A0A4Q9L0I6_9MICR</name>
<dbReference type="Proteomes" id="UP000293045">
    <property type="component" value="Unassembled WGS sequence"/>
</dbReference>
<keyword evidence="1" id="KW-0472">Membrane</keyword>
<keyword evidence="1" id="KW-1133">Transmembrane helix</keyword>
<accession>A0A4Q9L0I6</accession>
<dbReference type="EMBL" id="PITI01001518">
    <property type="protein sequence ID" value="TBU00834.1"/>
    <property type="molecule type" value="Genomic_DNA"/>
</dbReference>
<reference evidence="4 5" key="1">
    <citation type="submission" date="2017-12" db="EMBL/GenBank/DDBJ databases">
        <authorList>
            <person name="Pombert J.-F."/>
            <person name="Haag K.L."/>
            <person name="Ebert D."/>
        </authorList>
    </citation>
    <scope>NUCLEOTIDE SEQUENCE [LARGE SCALE GENOMIC DNA]</scope>
    <source>
        <strain evidence="2">BE-OM-2</strain>
        <strain evidence="3">IL-BN-2</strain>
    </source>
</reference>
<protein>
    <recommendedName>
        <fullName evidence="6">t-SNARE coiled-coil homology domain-containing protein</fullName>
    </recommendedName>
</protein>
<dbReference type="VEuPathDB" id="MicrosporidiaDB:CWI36_1518p0010"/>
<evidence type="ECO:0000313" key="3">
    <source>
        <dbReference type="EMBL" id="TBU05029.1"/>
    </source>
</evidence>
<dbReference type="VEuPathDB" id="MicrosporidiaDB:CWI39_0727p0020"/>
<organism evidence="2 4">
    <name type="scientific">Hamiltosporidium magnivora</name>
    <dbReference type="NCBI Taxonomy" id="148818"/>
    <lineage>
        <taxon>Eukaryota</taxon>
        <taxon>Fungi</taxon>
        <taxon>Fungi incertae sedis</taxon>
        <taxon>Microsporidia</taxon>
        <taxon>Dubosqiidae</taxon>
        <taxon>Hamiltosporidium</taxon>
    </lineage>
</organism>
<proteinExistence type="predicted"/>
<evidence type="ECO:0000313" key="4">
    <source>
        <dbReference type="Proteomes" id="UP000291404"/>
    </source>
</evidence>